<evidence type="ECO:0000313" key="1">
    <source>
        <dbReference type="EMBL" id="DAF96234.1"/>
    </source>
</evidence>
<protein>
    <submittedName>
        <fullName evidence="1">Uncharacterized protein</fullName>
    </submittedName>
</protein>
<proteinExistence type="predicted"/>
<dbReference type="EMBL" id="BK016114">
    <property type="protein sequence ID" value="DAF96234.1"/>
    <property type="molecule type" value="Genomic_DNA"/>
</dbReference>
<accession>A0A8S5UP99</accession>
<sequence>MLHFTPSSPFGYSLLDGSNPYLRLSFSMNSYLFLKNLP</sequence>
<organism evidence="1">
    <name type="scientific">Podoviridae sp. ctG4L18</name>
    <dbReference type="NCBI Taxonomy" id="2825234"/>
    <lineage>
        <taxon>Viruses</taxon>
        <taxon>Duplodnaviria</taxon>
        <taxon>Heunggongvirae</taxon>
        <taxon>Uroviricota</taxon>
        <taxon>Caudoviricetes</taxon>
    </lineage>
</organism>
<name>A0A8S5UP99_9CAUD</name>
<reference evidence="1" key="1">
    <citation type="journal article" date="2021" name="Proc. Natl. Acad. Sci. U.S.A.">
        <title>A Catalog of Tens of Thousands of Viruses from Human Metagenomes Reveals Hidden Associations with Chronic Diseases.</title>
        <authorList>
            <person name="Tisza M.J."/>
            <person name="Buck C.B."/>
        </authorList>
    </citation>
    <scope>NUCLEOTIDE SEQUENCE</scope>
    <source>
        <strain evidence="1">CtG4L18</strain>
    </source>
</reference>